<dbReference type="Pfam" id="PF12799">
    <property type="entry name" value="LRR_4"/>
    <property type="match status" value="1"/>
</dbReference>
<reference evidence="5" key="1">
    <citation type="submission" date="2020-10" db="EMBL/GenBank/DDBJ databases">
        <title>Unveiling of a novel bifunctional photoreceptor, Dualchrome1, isolated from a cosmopolitan green alga.</title>
        <authorList>
            <person name="Suzuki S."/>
            <person name="Kawachi M."/>
        </authorList>
    </citation>
    <scope>NUCLEOTIDE SEQUENCE</scope>
    <source>
        <strain evidence="5">NIES 2893</strain>
    </source>
</reference>
<name>A0A830H3X9_9CHLO</name>
<dbReference type="InterPro" id="IPR050836">
    <property type="entry name" value="SDS22/Internalin_LRR"/>
</dbReference>
<dbReference type="Proteomes" id="UP000660262">
    <property type="component" value="Unassembled WGS sequence"/>
</dbReference>
<feature type="compositionally biased region" description="Low complexity" evidence="4">
    <location>
        <begin position="447"/>
        <end position="457"/>
    </location>
</feature>
<evidence type="ECO:0000256" key="3">
    <source>
        <dbReference type="ARBA" id="ARBA00022737"/>
    </source>
</evidence>
<dbReference type="PANTHER" id="PTHR46652">
    <property type="entry name" value="LEUCINE-RICH REPEAT AND IQ DOMAIN-CONTAINING PROTEIN 1-RELATED"/>
    <property type="match status" value="1"/>
</dbReference>
<evidence type="ECO:0000256" key="1">
    <source>
        <dbReference type="ARBA" id="ARBA00004430"/>
    </source>
</evidence>
<dbReference type="SMART" id="SM00369">
    <property type="entry name" value="LRR_TYP"/>
    <property type="match status" value="5"/>
</dbReference>
<dbReference type="AlphaFoldDB" id="A0A830H3X9"/>
<comment type="caution">
    <text evidence="5">The sequence shown here is derived from an EMBL/GenBank/DDBJ whole genome shotgun (WGS) entry which is preliminary data.</text>
</comment>
<dbReference type="PROSITE" id="PS51450">
    <property type="entry name" value="LRR"/>
    <property type="match status" value="3"/>
</dbReference>
<keyword evidence="6" id="KW-1185">Reference proteome</keyword>
<feature type="compositionally biased region" description="Acidic residues" evidence="4">
    <location>
        <begin position="465"/>
        <end position="511"/>
    </location>
</feature>
<feature type="compositionally biased region" description="Basic and acidic residues" evidence="4">
    <location>
        <begin position="1"/>
        <end position="13"/>
    </location>
</feature>
<feature type="region of interest" description="Disordered" evidence="4">
    <location>
        <begin position="423"/>
        <end position="511"/>
    </location>
</feature>
<dbReference type="InterPro" id="IPR032675">
    <property type="entry name" value="LRR_dom_sf"/>
</dbReference>
<dbReference type="InterPro" id="IPR025875">
    <property type="entry name" value="Leu-rich_rpt_4"/>
</dbReference>
<evidence type="ECO:0000313" key="5">
    <source>
        <dbReference type="EMBL" id="GHP01734.1"/>
    </source>
</evidence>
<keyword evidence="2" id="KW-0433">Leucine-rich repeat</keyword>
<evidence type="ECO:0000256" key="2">
    <source>
        <dbReference type="ARBA" id="ARBA00022614"/>
    </source>
</evidence>
<keyword evidence="3" id="KW-0677">Repeat</keyword>
<evidence type="ECO:0000256" key="4">
    <source>
        <dbReference type="SAM" id="MobiDB-lite"/>
    </source>
</evidence>
<gene>
    <name evidence="5" type="ORF">PPROV_000049100</name>
</gene>
<accession>A0A830H3X9</accession>
<proteinExistence type="predicted"/>
<feature type="region of interest" description="Disordered" evidence="4">
    <location>
        <begin position="1"/>
        <end position="98"/>
    </location>
</feature>
<comment type="subcellular location">
    <subcellularLocation>
        <location evidence="1">Cytoplasm</location>
        <location evidence="1">Cytoskeleton</location>
        <location evidence="1">Cilium axoneme</location>
    </subcellularLocation>
</comment>
<feature type="compositionally biased region" description="Low complexity" evidence="4">
    <location>
        <begin position="15"/>
        <end position="55"/>
    </location>
</feature>
<feature type="compositionally biased region" description="Polar residues" evidence="4">
    <location>
        <begin position="81"/>
        <end position="97"/>
    </location>
</feature>
<dbReference type="OrthoDB" id="1517790at2759"/>
<sequence length="586" mass="63999">MSDRRRAAWHDVRLSPAAASTSSSSTPSTSNHAPSSSRPASATAARPYSASTAYSQRYAGGGFDLSSRNSTVTRARPGSGTRLTSYTGTPASATQAVPTPKSEYVSLSGARVSFNSNSGGPSRGIVSASAAKTAKPAKSADIVESDRDGVLVTRRSGQLYVERTKQAKDAQPERLNLDRRHLDSCCLILNDERLRLVNYQHNNIAEVSSLAGLPNLVFLDLYSNKVNRVLDMHHVPLLRVLMLGKNCLTCVEGLEPLARLDVLDLHNNEVSSLRGFASLPSLRILNLAGNKVASLAPGLHQLTSLTELNLRRNSIRAVDGGKAGRTLVPPALQRLFLSHNCIERLDDLSDLRTLTNLKELTVEGNVELCADRRRSISLRGAVDDGVTTAILQLCPGLRVLDAVNISAAASRAAAEAAARLATEAEVRKEEEEEEEMEVDEQEEEEVGAAVVAAAAAAGRPYEQIVENDDDEVDEEKEEQEEQEDEIDEQEEEVEEEVDEQEEEVDEQEEEEEEEVLAFTLLQDGKRVSKTFFPSLHAANAAAFDVARSRSAKQASVWALEHAKKHARLRKGFELMWERVIQNMVAD</sequence>
<dbReference type="InterPro" id="IPR001611">
    <property type="entry name" value="Leu-rich_rpt"/>
</dbReference>
<feature type="compositionally biased region" description="Acidic residues" evidence="4">
    <location>
        <begin position="430"/>
        <end position="446"/>
    </location>
</feature>
<dbReference type="GO" id="GO:0005930">
    <property type="term" value="C:axoneme"/>
    <property type="evidence" value="ECO:0007669"/>
    <property type="project" value="UniProtKB-SubCell"/>
</dbReference>
<dbReference type="EMBL" id="BNJQ01000001">
    <property type="protein sequence ID" value="GHP01734.1"/>
    <property type="molecule type" value="Genomic_DNA"/>
</dbReference>
<evidence type="ECO:0000313" key="6">
    <source>
        <dbReference type="Proteomes" id="UP000660262"/>
    </source>
</evidence>
<dbReference type="InterPro" id="IPR003591">
    <property type="entry name" value="Leu-rich_rpt_typical-subtyp"/>
</dbReference>
<organism evidence="5 6">
    <name type="scientific">Pycnococcus provasolii</name>
    <dbReference type="NCBI Taxonomy" id="41880"/>
    <lineage>
        <taxon>Eukaryota</taxon>
        <taxon>Viridiplantae</taxon>
        <taxon>Chlorophyta</taxon>
        <taxon>Pseudoscourfieldiophyceae</taxon>
        <taxon>Pseudoscourfieldiales</taxon>
        <taxon>Pycnococcaceae</taxon>
        <taxon>Pycnococcus</taxon>
    </lineage>
</organism>
<dbReference type="PANTHER" id="PTHR46652:SF7">
    <property type="entry name" value="LEUCINE-RICH REPEAT AND IQ DOMAIN-CONTAINING PROTEIN 1"/>
    <property type="match status" value="1"/>
</dbReference>
<protein>
    <submittedName>
        <fullName evidence="5">Leucine rich repeat-containing protein</fullName>
    </submittedName>
</protein>
<dbReference type="Gene3D" id="3.80.10.10">
    <property type="entry name" value="Ribonuclease Inhibitor"/>
    <property type="match status" value="2"/>
</dbReference>
<dbReference type="SUPFAM" id="SSF52058">
    <property type="entry name" value="L domain-like"/>
    <property type="match status" value="1"/>
</dbReference>